<feature type="region of interest" description="Disordered" evidence="2">
    <location>
        <begin position="1"/>
        <end position="153"/>
    </location>
</feature>
<dbReference type="SMART" id="SM00355">
    <property type="entry name" value="ZnF_C2H2"/>
    <property type="match status" value="11"/>
</dbReference>
<feature type="compositionally biased region" description="Low complexity" evidence="2">
    <location>
        <begin position="187"/>
        <end position="199"/>
    </location>
</feature>
<feature type="region of interest" description="Disordered" evidence="2">
    <location>
        <begin position="346"/>
        <end position="383"/>
    </location>
</feature>
<dbReference type="PROSITE" id="PS50157">
    <property type="entry name" value="ZINC_FINGER_C2H2_2"/>
    <property type="match status" value="2"/>
</dbReference>
<dbReference type="InterPro" id="IPR036236">
    <property type="entry name" value="Znf_C2H2_sf"/>
</dbReference>
<feature type="compositionally biased region" description="Polar residues" evidence="2">
    <location>
        <begin position="303"/>
        <end position="318"/>
    </location>
</feature>
<feature type="compositionally biased region" description="Polar residues" evidence="2">
    <location>
        <begin position="690"/>
        <end position="713"/>
    </location>
</feature>
<evidence type="ECO:0000313" key="4">
    <source>
        <dbReference type="EMBL" id="KAF6030996.1"/>
    </source>
</evidence>
<gene>
    <name evidence="4" type="ORF">EB796_010695</name>
</gene>
<accession>A0A7J7K068</accession>
<dbReference type="AlphaFoldDB" id="A0A7J7K068"/>
<dbReference type="PROSITE" id="PS00028">
    <property type="entry name" value="ZINC_FINGER_C2H2_1"/>
    <property type="match status" value="10"/>
</dbReference>
<feature type="compositionally biased region" description="Low complexity" evidence="2">
    <location>
        <begin position="290"/>
        <end position="302"/>
    </location>
</feature>
<feature type="compositionally biased region" description="Polar residues" evidence="2">
    <location>
        <begin position="1"/>
        <end position="10"/>
    </location>
</feature>
<feature type="compositionally biased region" description="Basic and acidic residues" evidence="2">
    <location>
        <begin position="130"/>
        <end position="141"/>
    </location>
</feature>
<dbReference type="GO" id="GO:0008270">
    <property type="term" value="F:zinc ion binding"/>
    <property type="evidence" value="ECO:0007669"/>
    <property type="project" value="UniProtKB-KW"/>
</dbReference>
<feature type="compositionally biased region" description="Polar residues" evidence="2">
    <location>
        <begin position="352"/>
        <end position="361"/>
    </location>
</feature>
<evidence type="ECO:0000256" key="1">
    <source>
        <dbReference type="PROSITE-ProRule" id="PRU00042"/>
    </source>
</evidence>
<feature type="compositionally biased region" description="Polar residues" evidence="2">
    <location>
        <begin position="439"/>
        <end position="451"/>
    </location>
</feature>
<feature type="domain" description="C2H2-type" evidence="3">
    <location>
        <begin position="112"/>
        <end position="140"/>
    </location>
</feature>
<keyword evidence="1" id="KW-0479">Metal-binding</keyword>
<reference evidence="4" key="1">
    <citation type="submission" date="2020-06" db="EMBL/GenBank/DDBJ databases">
        <title>Draft genome of Bugula neritina, a colonial animal packing powerful symbionts and potential medicines.</title>
        <authorList>
            <person name="Rayko M."/>
        </authorList>
    </citation>
    <scope>NUCLEOTIDE SEQUENCE [LARGE SCALE GENOMIC DNA]</scope>
    <source>
        <strain evidence="4">Kwan_BN1</strain>
    </source>
</reference>
<sequence length="1171" mass="128630">MNVNASVEMSKSNRRKQSKPNRLFADAEGATTPKLNISSPQAQLEPIASPTKLSEEDVINVSEVVDAKDPMDLSTKGLSSTDSQSPKDVGGSEIPAREARSPRSTPMEMVNFPCHTCGDMFPSRAQQEQHISERHSRDSPSKMKSSPGDSMFPTAYHQLATELGINPGVNMLSTKPIPESIKTHKMSPSSSSSSSAVPSMGTPGVGGKGSAGTVFQREAYCEICQREFCNKYFLKTHKANIHGIVDPSDPKAVAAMVKANQSPKVNNISPKVEATPMMPQLHQPQLQHLQPPQQPMLPQQHQKASSQNSSGQKTSPNETMEDFCEICQKHFCNKYYLKKHKMDVHNIRPDGSKSQSGSENLMDSRAGLTQGAPPSSNAAGMPHLPMMMPSMNNLNYNSMNNMLFVNPFVPNMAAMSMLPPMMQPQFLMPGMSNLAAAHTTSPALSSNVSPESKSEQKQLLPVSNLERGESMSDGDKNEAFCNICRKEFCNSYFLQIHKANKHGIFNDVAASAALMLSMAGQAGSVLDSKDFQNDGQSMKIENMSTSPASSTASNSIRPVVLKSDKERNQTSPAFSMQSRLEPAQSMLPTSLSFDAMLAAKQADRIMCDICNKEVCNKYFLKAHKLKMHGIGPTDDKMTTPNKESKADGDSHHAAMPPLIHKATQQQSANGQLKSQPAKAIPRNEPENLAFESQPSEKQQQHSALNSQAPSPTASEIQDLVKLGVDPTTYCFPCKQDFGGKYSLKAHKMNIHGLKVDESFQTQRTTSATTSAPLNNISPKSGDASAYMAGDTFQWKWKSATQGKTPSMMPIFDGPASNGSGDHFTWKWKEPANATRVFCDICNKELCNKYFLRTHKLNKHGIRDAIDGSPGKVAEPGMLASSVMADLARASQTSQLSRRSTGNGTQHQSSFHTTSSTSPTELAQQAPFADDVCQICGIVFPNSLAVGEHMKSEHGDENFEETKPKLSKELGKRVFHCQQCPYNTHLWENMQSHQMRKHDVDTNTCPTCQVSFSHIDMLLKHMSEIHNTNVSLDESQGIKRKQQKFPAKNSRSSYKEKLTLGIKAYRMNEKARKISHSRIYACDKCNYTCSSMRNLRFHQAMKHKKKTVVDIARKQTNGLPPAPANTIIQEFKVSSLSGAELALAQPTISLPVHQRIPEDATIHITLVPSKLS</sequence>
<dbReference type="SUPFAM" id="SSF57667">
    <property type="entry name" value="beta-beta-alpha zinc fingers"/>
    <property type="match status" value="1"/>
</dbReference>
<dbReference type="OrthoDB" id="10020956at2759"/>
<evidence type="ECO:0000256" key="2">
    <source>
        <dbReference type="SAM" id="MobiDB-lite"/>
    </source>
</evidence>
<feature type="region of interest" description="Disordered" evidence="2">
    <location>
        <begin position="628"/>
        <end position="654"/>
    </location>
</feature>
<dbReference type="PANTHER" id="PTHR21190">
    <property type="entry name" value="GH10077P"/>
    <property type="match status" value="1"/>
</dbReference>
<feature type="compositionally biased region" description="Polar residues" evidence="2">
    <location>
        <begin position="76"/>
        <end position="86"/>
    </location>
</feature>
<feature type="compositionally biased region" description="Low complexity" evidence="2">
    <location>
        <begin position="904"/>
        <end position="919"/>
    </location>
</feature>
<feature type="region of interest" description="Disordered" evidence="2">
    <location>
        <begin position="439"/>
        <end position="472"/>
    </location>
</feature>
<feature type="domain" description="C2H2-type" evidence="3">
    <location>
        <begin position="219"/>
        <end position="247"/>
    </location>
</feature>
<dbReference type="PANTHER" id="PTHR21190:SF1">
    <property type="entry name" value="GH10077P"/>
    <property type="match status" value="1"/>
</dbReference>
<feature type="region of interest" description="Disordered" evidence="2">
    <location>
        <begin position="290"/>
        <end position="318"/>
    </location>
</feature>
<keyword evidence="1" id="KW-0863">Zinc-finger</keyword>
<evidence type="ECO:0000259" key="3">
    <source>
        <dbReference type="PROSITE" id="PS50157"/>
    </source>
</evidence>
<keyword evidence="1" id="KW-0862">Zinc</keyword>
<organism evidence="4 5">
    <name type="scientific">Bugula neritina</name>
    <name type="common">Brown bryozoan</name>
    <name type="synonym">Sertularia neritina</name>
    <dbReference type="NCBI Taxonomy" id="10212"/>
    <lineage>
        <taxon>Eukaryota</taxon>
        <taxon>Metazoa</taxon>
        <taxon>Spiralia</taxon>
        <taxon>Lophotrochozoa</taxon>
        <taxon>Bryozoa</taxon>
        <taxon>Gymnolaemata</taxon>
        <taxon>Cheilostomatida</taxon>
        <taxon>Flustrina</taxon>
        <taxon>Buguloidea</taxon>
        <taxon>Bugulidae</taxon>
        <taxon>Bugula</taxon>
    </lineage>
</organism>
<name>A0A7J7K068_BUGNE</name>
<feature type="region of interest" description="Disordered" evidence="2">
    <location>
        <begin position="889"/>
        <end position="920"/>
    </location>
</feature>
<dbReference type="EMBL" id="VXIV02001645">
    <property type="protein sequence ID" value="KAF6030996.1"/>
    <property type="molecule type" value="Genomic_DNA"/>
</dbReference>
<feature type="compositionally biased region" description="Polar residues" evidence="2">
    <location>
        <begin position="889"/>
        <end position="903"/>
    </location>
</feature>
<keyword evidence="5" id="KW-1185">Reference proteome</keyword>
<feature type="region of interest" description="Disordered" evidence="2">
    <location>
        <begin position="181"/>
        <end position="210"/>
    </location>
</feature>
<dbReference type="Proteomes" id="UP000593567">
    <property type="component" value="Unassembled WGS sequence"/>
</dbReference>
<feature type="compositionally biased region" description="Polar residues" evidence="2">
    <location>
        <begin position="33"/>
        <end position="42"/>
    </location>
</feature>
<comment type="caution">
    <text evidence="4">The sequence shown here is derived from an EMBL/GenBank/DDBJ whole genome shotgun (WGS) entry which is preliminary data.</text>
</comment>
<feature type="region of interest" description="Disordered" evidence="2">
    <location>
        <begin position="688"/>
        <end position="713"/>
    </location>
</feature>
<evidence type="ECO:0000313" key="5">
    <source>
        <dbReference type="Proteomes" id="UP000593567"/>
    </source>
</evidence>
<dbReference type="Gene3D" id="3.30.160.60">
    <property type="entry name" value="Classic Zinc Finger"/>
    <property type="match status" value="1"/>
</dbReference>
<protein>
    <recommendedName>
        <fullName evidence="3">C2H2-type domain-containing protein</fullName>
    </recommendedName>
</protein>
<dbReference type="InterPro" id="IPR013087">
    <property type="entry name" value="Znf_C2H2_type"/>
</dbReference>
<proteinExistence type="predicted"/>
<feature type="compositionally biased region" description="Basic and acidic residues" evidence="2">
    <location>
        <begin position="633"/>
        <end position="652"/>
    </location>
</feature>